<evidence type="ECO:0000256" key="1">
    <source>
        <dbReference type="PROSITE-ProRule" id="PRU00473"/>
    </source>
</evidence>
<keyword evidence="2" id="KW-1133">Transmembrane helix</keyword>
<keyword evidence="5" id="KW-1185">Reference proteome</keyword>
<dbReference type="KEGG" id="gni:GNIT_3135"/>
<reference evidence="4 5" key="1">
    <citation type="journal article" date="2011" name="J. Bacteriol.">
        <title>Complete genome sequence of seawater bacterium Glaciecola nitratireducens FR1064T.</title>
        <authorList>
            <person name="Bian F."/>
            <person name="Qin Q.L."/>
            <person name="Xie B.B."/>
            <person name="Shu Y.L."/>
            <person name="Zhang X.Y."/>
            <person name="Yu Y."/>
            <person name="Chen B."/>
            <person name="Chen X.L."/>
            <person name="Zhou B.C."/>
            <person name="Zhang Y.Z."/>
        </authorList>
    </citation>
    <scope>NUCLEOTIDE SEQUENCE [LARGE SCALE GENOMIC DNA]</scope>
    <source>
        <strain evidence="5">JCM 12485 / KCTC 12276 / FR1064</strain>
    </source>
</reference>
<evidence type="ECO:0000313" key="5">
    <source>
        <dbReference type="Proteomes" id="UP000009282"/>
    </source>
</evidence>
<evidence type="ECO:0000256" key="2">
    <source>
        <dbReference type="SAM" id="Phobius"/>
    </source>
</evidence>
<dbReference type="Gene3D" id="3.30.1330.60">
    <property type="entry name" value="OmpA-like domain"/>
    <property type="match status" value="1"/>
</dbReference>
<evidence type="ECO:0000259" key="3">
    <source>
        <dbReference type="PROSITE" id="PS51123"/>
    </source>
</evidence>
<dbReference type="GO" id="GO:0016020">
    <property type="term" value="C:membrane"/>
    <property type="evidence" value="ECO:0007669"/>
    <property type="project" value="UniProtKB-UniRule"/>
</dbReference>
<evidence type="ECO:0000313" key="4">
    <source>
        <dbReference type="EMBL" id="AEP31230.1"/>
    </source>
</evidence>
<name>G4QIS5_GLANF</name>
<accession>G4QIS5</accession>
<gene>
    <name evidence="4" type="ordered locus">GNIT_3135</name>
</gene>
<dbReference type="STRING" id="1085623.GNIT_3135"/>
<dbReference type="HOGENOM" id="CLU_033236_0_0_6"/>
<dbReference type="Proteomes" id="UP000009282">
    <property type="component" value="Chromosome"/>
</dbReference>
<keyword evidence="1 2" id="KW-0472">Membrane</keyword>
<dbReference type="InterPro" id="IPR006665">
    <property type="entry name" value="OmpA-like"/>
</dbReference>
<dbReference type="Pfam" id="PF00691">
    <property type="entry name" value="OmpA"/>
    <property type="match status" value="1"/>
</dbReference>
<dbReference type="InterPro" id="IPR036737">
    <property type="entry name" value="OmpA-like_sf"/>
</dbReference>
<organism evidence="4 5">
    <name type="scientific">Glaciecola nitratireducens (strain JCM 12485 / KCTC 12276 / FR1064)</name>
    <dbReference type="NCBI Taxonomy" id="1085623"/>
    <lineage>
        <taxon>Bacteria</taxon>
        <taxon>Pseudomonadati</taxon>
        <taxon>Pseudomonadota</taxon>
        <taxon>Gammaproteobacteria</taxon>
        <taxon>Alteromonadales</taxon>
        <taxon>Alteromonadaceae</taxon>
        <taxon>Brumicola</taxon>
    </lineage>
</organism>
<feature type="domain" description="OmpA-like" evidence="3">
    <location>
        <begin position="469"/>
        <end position="591"/>
    </location>
</feature>
<proteinExistence type="predicted"/>
<feature type="transmembrane region" description="Helical" evidence="2">
    <location>
        <begin position="299"/>
        <end position="320"/>
    </location>
</feature>
<dbReference type="eggNOG" id="COG2885">
    <property type="taxonomic scope" value="Bacteria"/>
</dbReference>
<dbReference type="OrthoDB" id="5347798at2"/>
<sequence length="591" mass="66573">MQDKTGFQQDVDNSNVEDSQLETLRRILIGKEVDKAAAEIRAESREMVSDVLSEALHDREKKDGSVQRIIQPIIAKSVEKSLISQRKDFIDYLYPLVGSLVRKAVSVFFTDFIEKTNEIIENSITAKGIKWRINAWRSGISFSEYVASQTFVFKVEQVFLIHKDTGNLLKSVVADNFNEEDADLVSAMLTAINDFVADSFNRSDDRTEQHLDTVKTDDFTLLVRQGPQAILVAAVSGNISRKATSQLQITLEEIQRIYLTDFKEYTGDSKPFETADALLQDCLLSEVRDEHQKTSKKPIFGWLLVVVMLGIIAWYSFAWWSASQTINKINKLEQPPGVLIQKLVADGRYDIKLYALRDPAAQEIGEWLSQNSIEQKYINIAETPFISIDKKLITQKISTIVDEYDTIDIDTQSMALAGNLQLNDYQILKARIDRIPGAEFFKIDSQAIEFIDNEIDLSENNAVNEQIFIRLVGEISSIQIGFDVGETALSPEQSTGLDKVSEHYNNIERLAKKLNRSTNLVIVGASDSTGERGFNQRLSGQRSLVVREALIARGLKPEHVFSVGIGEIELPGNIKTTRKVLFNVMFAELND</sequence>
<dbReference type="RefSeq" id="WP_014110101.1">
    <property type="nucleotide sequence ID" value="NC_016041.1"/>
</dbReference>
<dbReference type="SUPFAM" id="SSF103088">
    <property type="entry name" value="OmpA-like"/>
    <property type="match status" value="1"/>
</dbReference>
<dbReference type="AlphaFoldDB" id="G4QIS5"/>
<dbReference type="PROSITE" id="PS51123">
    <property type="entry name" value="OMPA_2"/>
    <property type="match status" value="1"/>
</dbReference>
<keyword evidence="2" id="KW-0812">Transmembrane</keyword>
<dbReference type="EMBL" id="CP003060">
    <property type="protein sequence ID" value="AEP31230.1"/>
    <property type="molecule type" value="Genomic_DNA"/>
</dbReference>
<protein>
    <submittedName>
        <fullName evidence="4">OmpA/MotB</fullName>
    </submittedName>
</protein>